<evidence type="ECO:0000256" key="8">
    <source>
        <dbReference type="ARBA" id="ARBA00022801"/>
    </source>
</evidence>
<evidence type="ECO:0000256" key="1">
    <source>
        <dbReference type="ARBA" id="ARBA00022670"/>
    </source>
</evidence>
<accession>A0AAD8W4B4</accession>
<keyword evidence="10" id="KW-0229">DNA integration</keyword>
<name>A0AAD8W4B4_LOLMU</name>
<dbReference type="FunFam" id="3.30.420.10:FF:000032">
    <property type="entry name" value="Retrovirus-related Pol polyprotein from transposon 297-like Protein"/>
    <property type="match status" value="1"/>
</dbReference>
<dbReference type="GO" id="GO:0004190">
    <property type="term" value="F:aspartic-type endopeptidase activity"/>
    <property type="evidence" value="ECO:0007669"/>
    <property type="project" value="UniProtKB-KW"/>
</dbReference>
<dbReference type="Pfam" id="PF03732">
    <property type="entry name" value="Retrotrans_gag"/>
    <property type="match status" value="1"/>
</dbReference>
<evidence type="ECO:0000256" key="4">
    <source>
        <dbReference type="ARBA" id="ARBA00022722"/>
    </source>
</evidence>
<keyword evidence="21" id="KW-1185">Reference proteome</keyword>
<keyword evidence="14" id="KW-0233">DNA recombination</keyword>
<proteinExistence type="predicted"/>
<feature type="coiled-coil region" evidence="16">
    <location>
        <begin position="20"/>
        <end position="47"/>
    </location>
</feature>
<feature type="compositionally biased region" description="Pro residues" evidence="17">
    <location>
        <begin position="127"/>
        <end position="137"/>
    </location>
</feature>
<keyword evidence="15" id="KW-0511">Multifunctional enzyme</keyword>
<feature type="compositionally biased region" description="Low complexity" evidence="17">
    <location>
        <begin position="101"/>
        <end position="121"/>
    </location>
</feature>
<keyword evidence="9" id="KW-0460">Magnesium</keyword>
<dbReference type="PANTHER" id="PTHR37984">
    <property type="entry name" value="PROTEIN CBG26694"/>
    <property type="match status" value="1"/>
</dbReference>
<dbReference type="Gene3D" id="3.30.70.270">
    <property type="match status" value="2"/>
</dbReference>
<dbReference type="Gene3D" id="3.30.420.10">
    <property type="entry name" value="Ribonuclease H-like superfamily/Ribonuclease H"/>
    <property type="match status" value="1"/>
</dbReference>
<dbReference type="CDD" id="cd00303">
    <property type="entry name" value="retropepsin_like"/>
    <property type="match status" value="1"/>
</dbReference>
<dbReference type="InterPro" id="IPR056924">
    <property type="entry name" value="SH3_Tf2-1"/>
</dbReference>
<evidence type="ECO:0000259" key="19">
    <source>
        <dbReference type="PROSITE" id="PS50994"/>
    </source>
</evidence>
<evidence type="ECO:0000259" key="18">
    <source>
        <dbReference type="PROSITE" id="PS50878"/>
    </source>
</evidence>
<evidence type="ECO:0000256" key="5">
    <source>
        <dbReference type="ARBA" id="ARBA00022723"/>
    </source>
</evidence>
<feature type="compositionally biased region" description="Gly residues" evidence="17">
    <location>
        <begin position="87"/>
        <end position="100"/>
    </location>
</feature>
<dbReference type="SUPFAM" id="SSF50630">
    <property type="entry name" value="Acid proteases"/>
    <property type="match status" value="1"/>
</dbReference>
<keyword evidence="8" id="KW-0378">Hydrolase</keyword>
<reference evidence="20" key="1">
    <citation type="submission" date="2023-07" db="EMBL/GenBank/DDBJ databases">
        <title>A chromosome-level genome assembly of Lolium multiflorum.</title>
        <authorList>
            <person name="Chen Y."/>
            <person name="Copetti D."/>
            <person name="Kolliker R."/>
            <person name="Studer B."/>
        </authorList>
    </citation>
    <scope>NUCLEOTIDE SEQUENCE</scope>
    <source>
        <strain evidence="20">02402/16</strain>
        <tissue evidence="20">Leaf</tissue>
    </source>
</reference>
<evidence type="ECO:0000256" key="16">
    <source>
        <dbReference type="SAM" id="Coils"/>
    </source>
</evidence>
<dbReference type="Pfam" id="PF08284">
    <property type="entry name" value="RVP_2"/>
    <property type="match status" value="1"/>
</dbReference>
<dbReference type="InterPro" id="IPR043502">
    <property type="entry name" value="DNA/RNA_pol_sf"/>
</dbReference>
<keyword evidence="7" id="KW-0255">Endonuclease</keyword>
<protein>
    <recommendedName>
        <fullName evidence="22">Gag-pol polyprotein</fullName>
    </recommendedName>
</protein>
<sequence>MEGMEARLIEVLNVKLGTQSAELTAKFVELQQQLQEQSVRLDRMQVKVDMSLESIGKVQQDQANALMAPKTNIVQGPPPPPRVVPGNGQGPGIRGPGGTHLGFVVADSAAAGAGHDAGVSGKAPDHGFPPQPPPHGRPQPQLKAQGPGPQVQFPPPTPIVHDCAESSGSGSDSSRRKHWVPKMDFPKFDGTDARIWIDTCHTFFELYQIPVGFRVAAATMYLREGAAHWYQSYKQLVGFHDWDRFCADVLVEFECDNQRDKNRELLALRQTGSVTEYRRQFDLLVYQIRLYDASFGGLMLVSHFINGLKDELKAAVEVQMPNTVQQAYLFAQVQEGVLARAKSQPNKFQRYDNPSQRSSSSVRFEKGDLWKAKQLKDYRRANNLCYRCGEKYVPGHQCAGQAPIQVKAIQEVQILSDELLDAISRGEDTDEESQMHVSLNALAGTVASNCLQLRALVDNKVMLILIDSGSSHSFIDSALVQQLQCDTQPLPTTSVKMANGQFMLCNKQVSNLCWWVQGHTFQYDMKVLELGGYDAILGMDWLQLWGEMTCHWQDKWLKFNYKGDMIKLQGMTTAPQVTSLTEVSAAQVVKWQRGNDIWATVLVDPVTATVSAHSPPIIQSVINKFASVFEDPQTLPPHREYDHAVHILPDAAPVNSKPYRYAPFQKTEIERQVSEMLAAGLIVPSMSPYASPVLLVRKKDGTWRFCVDYRRLNAITVKSKFPMPIVDELLDELAGTKFFSKLDLRSGYHQIRMVESDELKTAFKTHHGQFQFRVMPFGLTNAPATFQCLMNSVFAPYIRQFVLVFMDDILVYSKSLVEHAQHLEMVFKVLQSHKLYAKRSKCVFAVSKVEYLGHTISSEGVATDEDKVQAVLQWPLPTTVTELRGFLGLTGYYRKFVQHYSIIAKPLTNLLKKKSFAWTADSEKAFNTLKQALVNTPVLALPDFSLPFCLETDACATGIGAILSQQGHPIAFLSKALCDKNQKLSIYEKEFLAIMLAVARWRPYLQNGPFVIKTDHKSLCYLENQVLGSDLQKKAMTKLIGLQYSFKYNKGVDNVAADALSRVGHFMQLSAVSVAQPIWLQEVLNSYEMDPTAQELLKSLAITPADHPGYLLQDGLIRYQGKIWVGGNSGLQTKIIQAFHSTPVGGHSGMLATYQRVKKHFTWSGLKPGVENFVKQCQVCQQAKHEHCKLPGLLSPLQPPDGAWQAISMDFVEGLPTSQGYNCILVVVDRFTKYSHFIPLKHPFTASYVAKEFMDKVVKLHCIPVSIVSDRDKVFTSNFWRELFHILDTELQMSSAYHPQTDGQTERTNQCLEMYLRCAIHDQPKKWSQWLPLAELWFNTSHHTALGCSPFKALYGHEPNIGFVPAVPNTTNTDLFELLQERALFTEFLRSQLQRAQQRMKLYADRNRSDREFQVGDSVFLKLQPYTQSSVASRPCPKLAYKFYGPFKILSRIGSAAYKLELPPSSTIHPVFHVSQLKTFVPDHTPVFSSLPVPVELNAEAVYPEEILERRLVKRGNAAHLQVKIKWAKLPVEVAT</sequence>
<dbReference type="GO" id="GO:0015074">
    <property type="term" value="P:DNA integration"/>
    <property type="evidence" value="ECO:0007669"/>
    <property type="project" value="UniProtKB-KW"/>
</dbReference>
<dbReference type="SUPFAM" id="SSF53098">
    <property type="entry name" value="Ribonuclease H-like"/>
    <property type="match status" value="1"/>
</dbReference>
<dbReference type="CDD" id="cd09274">
    <property type="entry name" value="RNase_HI_RT_Ty3"/>
    <property type="match status" value="1"/>
</dbReference>
<keyword evidence="5" id="KW-0479">Metal-binding</keyword>
<keyword evidence="11" id="KW-0695">RNA-directed DNA polymerase</keyword>
<keyword evidence="4" id="KW-0540">Nuclease</keyword>
<dbReference type="PROSITE" id="PS50878">
    <property type="entry name" value="RT_POL"/>
    <property type="match status" value="1"/>
</dbReference>
<dbReference type="InterPro" id="IPR021109">
    <property type="entry name" value="Peptidase_aspartic_dom_sf"/>
</dbReference>
<evidence type="ECO:0000256" key="2">
    <source>
        <dbReference type="ARBA" id="ARBA00022679"/>
    </source>
</evidence>
<evidence type="ECO:0000256" key="10">
    <source>
        <dbReference type="ARBA" id="ARBA00022908"/>
    </source>
</evidence>
<keyword evidence="16" id="KW-0175">Coiled coil</keyword>
<keyword evidence="12" id="KW-0239">DNA-directed DNA polymerase</keyword>
<dbReference type="Pfam" id="PF24626">
    <property type="entry name" value="SH3_Tf2-1"/>
    <property type="match status" value="1"/>
</dbReference>
<dbReference type="Gene3D" id="1.10.340.70">
    <property type="match status" value="1"/>
</dbReference>
<feature type="region of interest" description="Disordered" evidence="17">
    <location>
        <begin position="72"/>
        <end position="178"/>
    </location>
</feature>
<dbReference type="GO" id="GO:0046872">
    <property type="term" value="F:metal ion binding"/>
    <property type="evidence" value="ECO:0007669"/>
    <property type="project" value="UniProtKB-KW"/>
</dbReference>
<dbReference type="InterPro" id="IPR012337">
    <property type="entry name" value="RNaseH-like_sf"/>
</dbReference>
<dbReference type="InterPro" id="IPR041588">
    <property type="entry name" value="Integrase_H2C2"/>
</dbReference>
<dbReference type="PROSITE" id="PS50994">
    <property type="entry name" value="INTEGRASE"/>
    <property type="match status" value="1"/>
</dbReference>
<evidence type="ECO:0000256" key="14">
    <source>
        <dbReference type="ARBA" id="ARBA00023172"/>
    </source>
</evidence>
<keyword evidence="2" id="KW-0808">Transferase</keyword>
<keyword evidence="6" id="KW-0064">Aspartyl protease</keyword>
<dbReference type="GO" id="GO:0003964">
    <property type="term" value="F:RNA-directed DNA polymerase activity"/>
    <property type="evidence" value="ECO:0007669"/>
    <property type="project" value="UniProtKB-KW"/>
</dbReference>
<dbReference type="InterPro" id="IPR000477">
    <property type="entry name" value="RT_dom"/>
</dbReference>
<dbReference type="GO" id="GO:0006310">
    <property type="term" value="P:DNA recombination"/>
    <property type="evidence" value="ECO:0007669"/>
    <property type="project" value="UniProtKB-KW"/>
</dbReference>
<evidence type="ECO:0008006" key="22">
    <source>
        <dbReference type="Google" id="ProtNLM"/>
    </source>
</evidence>
<evidence type="ECO:0000313" key="21">
    <source>
        <dbReference type="Proteomes" id="UP001231189"/>
    </source>
</evidence>
<dbReference type="CDD" id="cd01647">
    <property type="entry name" value="RT_LTR"/>
    <property type="match status" value="1"/>
</dbReference>
<organism evidence="20 21">
    <name type="scientific">Lolium multiflorum</name>
    <name type="common">Italian ryegrass</name>
    <name type="synonym">Lolium perenne subsp. multiflorum</name>
    <dbReference type="NCBI Taxonomy" id="4521"/>
    <lineage>
        <taxon>Eukaryota</taxon>
        <taxon>Viridiplantae</taxon>
        <taxon>Streptophyta</taxon>
        <taxon>Embryophyta</taxon>
        <taxon>Tracheophyta</taxon>
        <taxon>Spermatophyta</taxon>
        <taxon>Magnoliopsida</taxon>
        <taxon>Liliopsida</taxon>
        <taxon>Poales</taxon>
        <taxon>Poaceae</taxon>
        <taxon>BOP clade</taxon>
        <taxon>Pooideae</taxon>
        <taxon>Poodae</taxon>
        <taxon>Poeae</taxon>
        <taxon>Poeae Chloroplast Group 2 (Poeae type)</taxon>
        <taxon>Loliodinae</taxon>
        <taxon>Loliinae</taxon>
        <taxon>Lolium</taxon>
    </lineage>
</organism>
<feature type="compositionally biased region" description="Low complexity" evidence="17">
    <location>
        <begin position="138"/>
        <end position="151"/>
    </location>
</feature>
<dbReference type="SUPFAM" id="SSF56672">
    <property type="entry name" value="DNA/RNA polymerases"/>
    <property type="match status" value="1"/>
</dbReference>
<evidence type="ECO:0000256" key="11">
    <source>
        <dbReference type="ARBA" id="ARBA00022918"/>
    </source>
</evidence>
<dbReference type="InterPro" id="IPR050951">
    <property type="entry name" value="Retrovirus_Pol_polyprotein"/>
</dbReference>
<feature type="domain" description="Integrase catalytic" evidence="19">
    <location>
        <begin position="1195"/>
        <end position="1358"/>
    </location>
</feature>
<evidence type="ECO:0000256" key="15">
    <source>
        <dbReference type="ARBA" id="ARBA00023268"/>
    </source>
</evidence>
<evidence type="ECO:0000313" key="20">
    <source>
        <dbReference type="EMBL" id="KAK1632358.1"/>
    </source>
</evidence>
<dbReference type="InterPro" id="IPR005162">
    <property type="entry name" value="Retrotrans_gag_dom"/>
</dbReference>
<dbReference type="InterPro" id="IPR001584">
    <property type="entry name" value="Integrase_cat-core"/>
</dbReference>
<evidence type="ECO:0000256" key="13">
    <source>
        <dbReference type="ARBA" id="ARBA00023125"/>
    </source>
</evidence>
<evidence type="ECO:0000256" key="6">
    <source>
        <dbReference type="ARBA" id="ARBA00022750"/>
    </source>
</evidence>
<evidence type="ECO:0000256" key="12">
    <source>
        <dbReference type="ARBA" id="ARBA00022932"/>
    </source>
</evidence>
<dbReference type="GO" id="GO:0004519">
    <property type="term" value="F:endonuclease activity"/>
    <property type="evidence" value="ECO:0007669"/>
    <property type="project" value="UniProtKB-KW"/>
</dbReference>
<feature type="domain" description="Reverse transcriptase" evidence="18">
    <location>
        <begin position="677"/>
        <end position="856"/>
    </location>
</feature>
<keyword evidence="3" id="KW-0548">Nucleotidyltransferase</keyword>
<dbReference type="Pfam" id="PF17919">
    <property type="entry name" value="RT_RNaseH_2"/>
    <property type="match status" value="1"/>
</dbReference>
<dbReference type="GO" id="GO:0003887">
    <property type="term" value="F:DNA-directed DNA polymerase activity"/>
    <property type="evidence" value="ECO:0007669"/>
    <property type="project" value="UniProtKB-KW"/>
</dbReference>
<dbReference type="FunFam" id="3.30.70.270:FF:000115">
    <property type="entry name" value="Polyprotein of retroviral origin, putative"/>
    <property type="match status" value="1"/>
</dbReference>
<comment type="caution">
    <text evidence="20">The sequence shown here is derived from an EMBL/GenBank/DDBJ whole genome shotgun (WGS) entry which is preliminary data.</text>
</comment>
<dbReference type="GO" id="GO:0006508">
    <property type="term" value="P:proteolysis"/>
    <property type="evidence" value="ECO:0007669"/>
    <property type="project" value="UniProtKB-KW"/>
</dbReference>
<evidence type="ECO:0000256" key="3">
    <source>
        <dbReference type="ARBA" id="ARBA00022695"/>
    </source>
</evidence>
<gene>
    <name evidence="20" type="ORF">QYE76_006673</name>
</gene>
<dbReference type="PANTHER" id="PTHR37984:SF5">
    <property type="entry name" value="PROTEIN NYNRIN-LIKE"/>
    <property type="match status" value="1"/>
</dbReference>
<keyword evidence="1" id="KW-0645">Protease</keyword>
<dbReference type="EMBL" id="JAUUTY010000005">
    <property type="protein sequence ID" value="KAK1632358.1"/>
    <property type="molecule type" value="Genomic_DNA"/>
</dbReference>
<dbReference type="Gene3D" id="2.40.70.10">
    <property type="entry name" value="Acid Proteases"/>
    <property type="match status" value="1"/>
</dbReference>
<evidence type="ECO:0000256" key="7">
    <source>
        <dbReference type="ARBA" id="ARBA00022759"/>
    </source>
</evidence>
<dbReference type="Proteomes" id="UP001231189">
    <property type="component" value="Unassembled WGS sequence"/>
</dbReference>
<keyword evidence="13" id="KW-0238">DNA-binding</keyword>
<evidence type="ECO:0000256" key="17">
    <source>
        <dbReference type="SAM" id="MobiDB-lite"/>
    </source>
</evidence>
<dbReference type="Gene3D" id="3.10.10.10">
    <property type="entry name" value="HIV Type 1 Reverse Transcriptase, subunit A, domain 1"/>
    <property type="match status" value="1"/>
</dbReference>
<dbReference type="Pfam" id="PF00078">
    <property type="entry name" value="RVT_1"/>
    <property type="match status" value="1"/>
</dbReference>
<dbReference type="InterPro" id="IPR043128">
    <property type="entry name" value="Rev_trsase/Diguanyl_cyclase"/>
</dbReference>
<dbReference type="GO" id="GO:0003677">
    <property type="term" value="F:DNA binding"/>
    <property type="evidence" value="ECO:0007669"/>
    <property type="project" value="UniProtKB-KW"/>
</dbReference>
<dbReference type="InterPro" id="IPR041577">
    <property type="entry name" value="RT_RNaseH_2"/>
</dbReference>
<dbReference type="InterPro" id="IPR036397">
    <property type="entry name" value="RNaseH_sf"/>
</dbReference>
<dbReference type="Pfam" id="PF17921">
    <property type="entry name" value="Integrase_H2C2"/>
    <property type="match status" value="1"/>
</dbReference>
<evidence type="ECO:0000256" key="9">
    <source>
        <dbReference type="ARBA" id="ARBA00022842"/>
    </source>
</evidence>